<evidence type="ECO:0000256" key="1">
    <source>
        <dbReference type="SAM" id="MobiDB-lite"/>
    </source>
</evidence>
<name>A0AAN6VCJ1_9PEZI</name>
<evidence type="ECO:0000313" key="3">
    <source>
        <dbReference type="Proteomes" id="UP001302745"/>
    </source>
</evidence>
<dbReference type="EMBL" id="MU857258">
    <property type="protein sequence ID" value="KAK4148795.1"/>
    <property type="molecule type" value="Genomic_DNA"/>
</dbReference>
<gene>
    <name evidence="2" type="ORF">C8A00DRAFT_19434</name>
</gene>
<accession>A0AAN6VCJ1</accession>
<dbReference type="AlphaFoldDB" id="A0AAN6VCJ1"/>
<organism evidence="2 3">
    <name type="scientific">Chaetomidium leptoderma</name>
    <dbReference type="NCBI Taxonomy" id="669021"/>
    <lineage>
        <taxon>Eukaryota</taxon>
        <taxon>Fungi</taxon>
        <taxon>Dikarya</taxon>
        <taxon>Ascomycota</taxon>
        <taxon>Pezizomycotina</taxon>
        <taxon>Sordariomycetes</taxon>
        <taxon>Sordariomycetidae</taxon>
        <taxon>Sordariales</taxon>
        <taxon>Chaetomiaceae</taxon>
        <taxon>Chaetomidium</taxon>
    </lineage>
</organism>
<protein>
    <submittedName>
        <fullName evidence="2">Uncharacterized protein</fullName>
    </submittedName>
</protein>
<keyword evidence="3" id="KW-1185">Reference proteome</keyword>
<dbReference type="Proteomes" id="UP001302745">
    <property type="component" value="Unassembled WGS sequence"/>
</dbReference>
<evidence type="ECO:0000313" key="2">
    <source>
        <dbReference type="EMBL" id="KAK4148795.1"/>
    </source>
</evidence>
<proteinExistence type="predicted"/>
<comment type="caution">
    <text evidence="2">The sequence shown here is derived from an EMBL/GenBank/DDBJ whole genome shotgun (WGS) entry which is preliminary data.</text>
</comment>
<sequence length="101" mass="11445">MCSFILQRDLCKECRSPIGHEPVDHRRCGKPPKKCPGNKKRGTTVRYVKADECNRCSLKVLEAELLEQETVNGAEGELDSHSDDSESELPPTRPMQLGFWM</sequence>
<feature type="region of interest" description="Disordered" evidence="1">
    <location>
        <begin position="71"/>
        <end position="101"/>
    </location>
</feature>
<reference evidence="2" key="2">
    <citation type="submission" date="2023-05" db="EMBL/GenBank/DDBJ databases">
        <authorList>
            <consortium name="Lawrence Berkeley National Laboratory"/>
            <person name="Steindorff A."/>
            <person name="Hensen N."/>
            <person name="Bonometti L."/>
            <person name="Westerberg I."/>
            <person name="Brannstrom I.O."/>
            <person name="Guillou S."/>
            <person name="Cros-Aarteil S."/>
            <person name="Calhoun S."/>
            <person name="Haridas S."/>
            <person name="Kuo A."/>
            <person name="Mondo S."/>
            <person name="Pangilinan J."/>
            <person name="Riley R."/>
            <person name="Labutti K."/>
            <person name="Andreopoulos B."/>
            <person name="Lipzen A."/>
            <person name="Chen C."/>
            <person name="Yanf M."/>
            <person name="Daum C."/>
            <person name="Ng V."/>
            <person name="Clum A."/>
            <person name="Ohm R."/>
            <person name="Martin F."/>
            <person name="Silar P."/>
            <person name="Natvig D."/>
            <person name="Lalanne C."/>
            <person name="Gautier V."/>
            <person name="Ament-Velasquez S.L."/>
            <person name="Kruys A."/>
            <person name="Hutchinson M.I."/>
            <person name="Powell A.J."/>
            <person name="Barry K."/>
            <person name="Miller A.N."/>
            <person name="Grigoriev I.V."/>
            <person name="Debuchy R."/>
            <person name="Gladieux P."/>
            <person name="Thoren M.H."/>
            <person name="Johannesson H."/>
        </authorList>
    </citation>
    <scope>NUCLEOTIDE SEQUENCE</scope>
    <source>
        <strain evidence="2">CBS 538.74</strain>
    </source>
</reference>
<reference evidence="2" key="1">
    <citation type="journal article" date="2023" name="Mol. Phylogenet. Evol.">
        <title>Genome-scale phylogeny and comparative genomics of the fungal order Sordariales.</title>
        <authorList>
            <person name="Hensen N."/>
            <person name="Bonometti L."/>
            <person name="Westerberg I."/>
            <person name="Brannstrom I.O."/>
            <person name="Guillou S."/>
            <person name="Cros-Aarteil S."/>
            <person name="Calhoun S."/>
            <person name="Haridas S."/>
            <person name="Kuo A."/>
            <person name="Mondo S."/>
            <person name="Pangilinan J."/>
            <person name="Riley R."/>
            <person name="LaButti K."/>
            <person name="Andreopoulos B."/>
            <person name="Lipzen A."/>
            <person name="Chen C."/>
            <person name="Yan M."/>
            <person name="Daum C."/>
            <person name="Ng V."/>
            <person name="Clum A."/>
            <person name="Steindorff A."/>
            <person name="Ohm R.A."/>
            <person name="Martin F."/>
            <person name="Silar P."/>
            <person name="Natvig D.O."/>
            <person name="Lalanne C."/>
            <person name="Gautier V."/>
            <person name="Ament-Velasquez S.L."/>
            <person name="Kruys A."/>
            <person name="Hutchinson M.I."/>
            <person name="Powell A.J."/>
            <person name="Barry K."/>
            <person name="Miller A.N."/>
            <person name="Grigoriev I.V."/>
            <person name="Debuchy R."/>
            <person name="Gladieux P."/>
            <person name="Hiltunen Thoren M."/>
            <person name="Johannesson H."/>
        </authorList>
    </citation>
    <scope>NUCLEOTIDE SEQUENCE</scope>
    <source>
        <strain evidence="2">CBS 538.74</strain>
    </source>
</reference>